<evidence type="ECO:0000313" key="10">
    <source>
        <dbReference type="Proteomes" id="UP000659654"/>
    </source>
</evidence>
<dbReference type="GO" id="GO:0005576">
    <property type="term" value="C:extracellular region"/>
    <property type="evidence" value="ECO:0007669"/>
    <property type="project" value="UniProtKB-SubCell"/>
</dbReference>
<dbReference type="GO" id="GO:0005179">
    <property type="term" value="F:hormone activity"/>
    <property type="evidence" value="ECO:0007669"/>
    <property type="project" value="InterPro"/>
</dbReference>
<evidence type="ECO:0000256" key="1">
    <source>
        <dbReference type="ARBA" id="ARBA00004613"/>
    </source>
</evidence>
<gene>
    <name evidence="7" type="ORF">BXYJ_LOCUS5887</name>
</gene>
<dbReference type="AlphaFoldDB" id="A0A1I7RUU7"/>
<evidence type="ECO:0000313" key="8">
    <source>
        <dbReference type="EMBL" id="CAG9105425.1"/>
    </source>
</evidence>
<keyword evidence="3" id="KW-0964">Secreted</keyword>
<comment type="subcellular location">
    <subcellularLocation>
        <location evidence="1">Secreted</location>
    </subcellularLocation>
</comment>
<dbReference type="InterPro" id="IPR003235">
    <property type="entry name" value="Nem_insulin-like_b-type"/>
</dbReference>
<keyword evidence="5" id="KW-1015">Disulfide bond</keyword>
<dbReference type="InterPro" id="IPR036438">
    <property type="entry name" value="Insulin-like_sf"/>
</dbReference>
<proteinExistence type="inferred from homology"/>
<dbReference type="Pfam" id="PF03488">
    <property type="entry name" value="Ins_beta"/>
    <property type="match status" value="1"/>
</dbReference>
<organism evidence="9 11">
    <name type="scientific">Bursaphelenchus xylophilus</name>
    <name type="common">Pinewood nematode worm</name>
    <name type="synonym">Aphelenchoides xylophilus</name>
    <dbReference type="NCBI Taxonomy" id="6326"/>
    <lineage>
        <taxon>Eukaryota</taxon>
        <taxon>Metazoa</taxon>
        <taxon>Ecdysozoa</taxon>
        <taxon>Nematoda</taxon>
        <taxon>Chromadorea</taxon>
        <taxon>Rhabditida</taxon>
        <taxon>Tylenchina</taxon>
        <taxon>Tylenchomorpha</taxon>
        <taxon>Aphelenchoidea</taxon>
        <taxon>Aphelenchoididae</taxon>
        <taxon>Bursaphelenchus</taxon>
    </lineage>
</organism>
<dbReference type="EMBL" id="CAJFCV020000003">
    <property type="protein sequence ID" value="CAG9105425.1"/>
    <property type="molecule type" value="Genomic_DNA"/>
</dbReference>
<name>A0A1I7RUU7_BURXY</name>
<reference evidence="11" key="1">
    <citation type="submission" date="2016-11" db="UniProtKB">
        <authorList>
            <consortium name="WormBaseParasite"/>
        </authorList>
    </citation>
    <scope>IDENTIFICATION</scope>
</reference>
<dbReference type="Proteomes" id="UP000659654">
    <property type="component" value="Unassembled WGS sequence"/>
</dbReference>
<evidence type="ECO:0000256" key="5">
    <source>
        <dbReference type="ARBA" id="ARBA00023157"/>
    </source>
</evidence>
<dbReference type="Proteomes" id="UP000582659">
    <property type="component" value="Unassembled WGS sequence"/>
</dbReference>
<evidence type="ECO:0000256" key="4">
    <source>
        <dbReference type="ARBA" id="ARBA00022729"/>
    </source>
</evidence>
<keyword evidence="10" id="KW-1185">Reference proteome</keyword>
<dbReference type="Proteomes" id="UP000095284">
    <property type="component" value="Unplaced"/>
</dbReference>
<evidence type="ECO:0000313" key="9">
    <source>
        <dbReference type="Proteomes" id="UP000095284"/>
    </source>
</evidence>
<evidence type="ECO:0000313" key="7">
    <source>
        <dbReference type="EMBL" id="CAD5219855.1"/>
    </source>
</evidence>
<dbReference type="SUPFAM" id="SSF56994">
    <property type="entry name" value="Insulin-like"/>
    <property type="match status" value="1"/>
</dbReference>
<dbReference type="WBParaSite" id="BXY_0450700.1">
    <property type="protein sequence ID" value="BXY_0450700.1"/>
    <property type="gene ID" value="BXY_0450700"/>
</dbReference>
<feature type="chain" id="PRO_5036021961" evidence="6">
    <location>
        <begin position="20"/>
        <end position="87"/>
    </location>
</feature>
<accession>A0A1I7RUU7</accession>
<evidence type="ECO:0000256" key="2">
    <source>
        <dbReference type="ARBA" id="ARBA00009034"/>
    </source>
</evidence>
<protein>
    <submittedName>
        <fullName evidence="7">(pine wood nematode) hypothetical protein</fullName>
    </submittedName>
</protein>
<reference evidence="8" key="2">
    <citation type="submission" date="2020-08" db="EMBL/GenBank/DDBJ databases">
        <authorList>
            <person name="Kikuchi T."/>
        </authorList>
    </citation>
    <scope>NUCLEOTIDE SEQUENCE</scope>
    <source>
        <strain evidence="7">Ka4C1</strain>
    </source>
</reference>
<evidence type="ECO:0000256" key="3">
    <source>
        <dbReference type="ARBA" id="ARBA00022525"/>
    </source>
</evidence>
<keyword evidence="4 6" id="KW-0732">Signal</keyword>
<dbReference type="EMBL" id="CAJFDI010000003">
    <property type="protein sequence ID" value="CAD5219855.1"/>
    <property type="molecule type" value="Genomic_DNA"/>
</dbReference>
<evidence type="ECO:0000313" key="11">
    <source>
        <dbReference type="WBParaSite" id="BXY_0450700.1"/>
    </source>
</evidence>
<evidence type="ECO:0000256" key="6">
    <source>
        <dbReference type="SAM" id="SignalP"/>
    </source>
</evidence>
<comment type="similarity">
    <text evidence="2">Belongs to the insulin family.</text>
</comment>
<feature type="signal peptide" evidence="6">
    <location>
        <begin position="1"/>
        <end position="19"/>
    </location>
</feature>
<sequence>MKSLLVLTAVFALLSLGLADDDTEQRRTCGGKLSSRICEACSGCPCSLDPKRLRLLDDGDLPTKCCSVKCSNEEIRAVVCPDHPTCP</sequence>